<dbReference type="PANTHER" id="PTHR10625:SF19">
    <property type="entry name" value="HISTONE DEACETYLASE 12"/>
    <property type="match status" value="1"/>
</dbReference>
<dbReference type="InterPro" id="IPR023696">
    <property type="entry name" value="Ureohydrolase_dom_sf"/>
</dbReference>
<evidence type="ECO:0000259" key="3">
    <source>
        <dbReference type="Pfam" id="PF00850"/>
    </source>
</evidence>
<dbReference type="CDD" id="cd09993">
    <property type="entry name" value="HDAC_classIV"/>
    <property type="match status" value="1"/>
</dbReference>
<dbReference type="GO" id="GO:0040029">
    <property type="term" value="P:epigenetic regulation of gene expression"/>
    <property type="evidence" value="ECO:0007669"/>
    <property type="project" value="TreeGrafter"/>
</dbReference>
<dbReference type="Gene3D" id="3.40.800.20">
    <property type="entry name" value="Histone deacetylase domain"/>
    <property type="match status" value="1"/>
</dbReference>
<dbReference type="InterPro" id="IPR000286">
    <property type="entry name" value="HDACs"/>
</dbReference>
<dbReference type="GO" id="GO:0016787">
    <property type="term" value="F:hydrolase activity"/>
    <property type="evidence" value="ECO:0007669"/>
    <property type="project" value="UniProtKB-KW"/>
</dbReference>
<reference evidence="4 5" key="1">
    <citation type="submission" date="2019-02" db="EMBL/GenBank/DDBJ databases">
        <title>Deep-cultivation of Planctomycetes and their phenomic and genomic characterization uncovers novel biology.</title>
        <authorList>
            <person name="Wiegand S."/>
            <person name="Jogler M."/>
            <person name="Boedeker C."/>
            <person name="Pinto D."/>
            <person name="Vollmers J."/>
            <person name="Rivas-Marin E."/>
            <person name="Kohn T."/>
            <person name="Peeters S.H."/>
            <person name="Heuer A."/>
            <person name="Rast P."/>
            <person name="Oberbeckmann S."/>
            <person name="Bunk B."/>
            <person name="Jeske O."/>
            <person name="Meyerdierks A."/>
            <person name="Storesund J.E."/>
            <person name="Kallscheuer N."/>
            <person name="Luecker S."/>
            <person name="Lage O.M."/>
            <person name="Pohl T."/>
            <person name="Merkel B.J."/>
            <person name="Hornburger P."/>
            <person name="Mueller R.-W."/>
            <person name="Bruemmer F."/>
            <person name="Labrenz M."/>
            <person name="Spormann A.M."/>
            <person name="Op den Camp H."/>
            <person name="Overmann J."/>
            <person name="Amann R."/>
            <person name="Jetten M.S.M."/>
            <person name="Mascher T."/>
            <person name="Medema M.H."/>
            <person name="Devos D.P."/>
            <person name="Kaster A.-K."/>
            <person name="Ovreas L."/>
            <person name="Rohde M."/>
            <person name="Galperin M.Y."/>
            <person name="Jogler C."/>
        </authorList>
    </citation>
    <scope>NUCLEOTIDE SEQUENCE [LARGE SCALE GENOMIC DNA]</scope>
    <source>
        <strain evidence="4 5">Poly30</strain>
    </source>
</reference>
<organism evidence="4 5">
    <name type="scientific">Saltatorellus ferox</name>
    <dbReference type="NCBI Taxonomy" id="2528018"/>
    <lineage>
        <taxon>Bacteria</taxon>
        <taxon>Pseudomonadati</taxon>
        <taxon>Planctomycetota</taxon>
        <taxon>Planctomycetia</taxon>
        <taxon>Planctomycetia incertae sedis</taxon>
        <taxon>Saltatorellus</taxon>
    </lineage>
</organism>
<dbReference type="InterPro" id="IPR044150">
    <property type="entry name" value="HDAC_classIV"/>
</dbReference>
<evidence type="ECO:0000313" key="5">
    <source>
        <dbReference type="Proteomes" id="UP000320390"/>
    </source>
</evidence>
<dbReference type="OrthoDB" id="9808367at2"/>
<comment type="similarity">
    <text evidence="1">Belongs to the histone deacetylase family.</text>
</comment>
<keyword evidence="5" id="KW-1185">Reference proteome</keyword>
<keyword evidence="2 4" id="KW-0378">Hydrolase</keyword>
<sequence>MRVFYCDHFEVILPPNHRFPMQKYGLLRRRLVDEGLVEEADLIPARAAPLEDIYAVHDAGYVQGFLDGTLDRKTIQRIGFPWSESMVMRSLGSVGSTLGAVEAALEDGISGSLAGGTHHAYRDFGSGYCIFNDLAIAARRLLDRGSVERVLIFDVDVHQGDGTASIFADDRRVFTCSLHGARNFPSRKQSSDLDVPLEDGLGDDDYLAALDGALDEAMERARPDIVLYQGGVDVLEADRLGRLGLTREGCRERDLRSLRCFRGAGLPVALTLGGGYADPIDASVDAYAGTYRAARSV</sequence>
<evidence type="ECO:0000256" key="1">
    <source>
        <dbReference type="ARBA" id="ARBA00005947"/>
    </source>
</evidence>
<dbReference type="SUPFAM" id="SSF52768">
    <property type="entry name" value="Arginase/deacetylase"/>
    <property type="match status" value="1"/>
</dbReference>
<protein>
    <submittedName>
        <fullName evidence="4">Histone deacetylase-like amidohydrolase</fullName>
        <ecNumber evidence="4">3.5.1.-</ecNumber>
    </submittedName>
</protein>
<dbReference type="PANTHER" id="PTHR10625">
    <property type="entry name" value="HISTONE DEACETYLASE HDAC1-RELATED"/>
    <property type="match status" value="1"/>
</dbReference>
<feature type="domain" description="Histone deacetylase" evidence="3">
    <location>
        <begin position="17"/>
        <end position="279"/>
    </location>
</feature>
<dbReference type="PRINTS" id="PR01270">
    <property type="entry name" value="HDASUPER"/>
</dbReference>
<dbReference type="EC" id="3.5.1.-" evidence="4"/>
<name>A0A518EMY4_9BACT</name>
<dbReference type="Proteomes" id="UP000320390">
    <property type="component" value="Chromosome"/>
</dbReference>
<evidence type="ECO:0000256" key="2">
    <source>
        <dbReference type="ARBA" id="ARBA00022801"/>
    </source>
</evidence>
<evidence type="ECO:0000313" key="4">
    <source>
        <dbReference type="EMBL" id="QDV05452.1"/>
    </source>
</evidence>
<gene>
    <name evidence="4" type="primary">hdaH</name>
    <name evidence="4" type="ORF">Poly30_09490</name>
</gene>
<dbReference type="EMBL" id="CP036434">
    <property type="protein sequence ID" value="QDV05452.1"/>
    <property type="molecule type" value="Genomic_DNA"/>
</dbReference>
<dbReference type="InterPro" id="IPR037138">
    <property type="entry name" value="His_deacetylse_dom_sf"/>
</dbReference>
<accession>A0A518EMY4</accession>
<dbReference type="Pfam" id="PF00850">
    <property type="entry name" value="Hist_deacetyl"/>
    <property type="match status" value="1"/>
</dbReference>
<proteinExistence type="inferred from homology"/>
<dbReference type="InterPro" id="IPR023801">
    <property type="entry name" value="His_deacetylse_dom"/>
</dbReference>
<dbReference type="GO" id="GO:0004407">
    <property type="term" value="F:histone deacetylase activity"/>
    <property type="evidence" value="ECO:0007669"/>
    <property type="project" value="InterPro"/>
</dbReference>
<dbReference type="AlphaFoldDB" id="A0A518EMY4"/>
<dbReference type="RefSeq" id="WP_145194856.1">
    <property type="nucleotide sequence ID" value="NZ_CP036434.1"/>
</dbReference>